<feature type="transmembrane region" description="Helical" evidence="2">
    <location>
        <begin position="136"/>
        <end position="154"/>
    </location>
</feature>
<reference evidence="5" key="1">
    <citation type="journal article" date="2014" name="Genome Announc.">
        <title>Draft genome sequence of Weissella oryzae SG25T, isolated from fermented rice grains.</title>
        <authorList>
            <person name="Tanizawa Y."/>
            <person name="Fujisawa T."/>
            <person name="Mochizuki T."/>
            <person name="Kaminuma E."/>
            <person name="Suzuki Y."/>
            <person name="Nakamura Y."/>
            <person name="Tohno M."/>
        </authorList>
    </citation>
    <scope>NUCLEOTIDE SEQUENCE [LARGE SCALE GENOMIC DNA]</scope>
    <source>
        <strain evidence="5">DSM 25784 / JCM 18191 / LMG 30913 / SG25</strain>
    </source>
</reference>
<feature type="transmembrane region" description="Helical" evidence="2">
    <location>
        <begin position="94"/>
        <end position="116"/>
    </location>
</feature>
<comment type="similarity">
    <text evidence="1">Belongs to the UPF0177 family.</text>
</comment>
<evidence type="ECO:0000313" key="5">
    <source>
        <dbReference type="Proteomes" id="UP000030643"/>
    </source>
</evidence>
<dbReference type="InterPro" id="IPR052710">
    <property type="entry name" value="CAAX_protease"/>
</dbReference>
<dbReference type="eggNOG" id="COG1266">
    <property type="taxonomic scope" value="Bacteria"/>
</dbReference>
<keyword evidence="2" id="KW-0472">Membrane</keyword>
<dbReference type="AlphaFoldDB" id="A0A069CTA0"/>
<evidence type="ECO:0000313" key="4">
    <source>
        <dbReference type="EMBL" id="GAK30689.1"/>
    </source>
</evidence>
<keyword evidence="2" id="KW-1133">Transmembrane helix</keyword>
<protein>
    <submittedName>
        <fullName evidence="4">Possible ATP-dependent protease</fullName>
    </submittedName>
</protein>
<feature type="transmembrane region" description="Helical" evidence="2">
    <location>
        <begin position="12"/>
        <end position="32"/>
    </location>
</feature>
<keyword evidence="4" id="KW-0645">Protease</keyword>
<accession>A0A069CTA0</accession>
<dbReference type="InterPro" id="IPR003675">
    <property type="entry name" value="Rce1/LyrA-like_dom"/>
</dbReference>
<keyword evidence="4" id="KW-0378">Hydrolase</keyword>
<evidence type="ECO:0000259" key="3">
    <source>
        <dbReference type="Pfam" id="PF02517"/>
    </source>
</evidence>
<dbReference type="EMBL" id="DF820487">
    <property type="protein sequence ID" value="GAK30689.1"/>
    <property type="molecule type" value="Genomic_DNA"/>
</dbReference>
<feature type="transmembrane region" description="Helical" evidence="2">
    <location>
        <begin position="174"/>
        <end position="191"/>
    </location>
</feature>
<dbReference type="STRING" id="1329250.WOSG25_041290"/>
<proteinExistence type="inferred from homology"/>
<dbReference type="RefSeq" id="WP_027698780.1">
    <property type="nucleotide sequence ID" value="NZ_DF820487.1"/>
</dbReference>
<organism evidence="4 5">
    <name type="scientific">Weissella oryzae (strain DSM 25784 / JCM 18191 / LMG 30913 / SG25)</name>
    <dbReference type="NCBI Taxonomy" id="1329250"/>
    <lineage>
        <taxon>Bacteria</taxon>
        <taxon>Bacillati</taxon>
        <taxon>Bacillota</taxon>
        <taxon>Bacilli</taxon>
        <taxon>Lactobacillales</taxon>
        <taxon>Lactobacillaceae</taxon>
        <taxon>Weissella</taxon>
    </lineage>
</organism>
<name>A0A069CTA0_WEIOS</name>
<dbReference type="GO" id="GO:0004175">
    <property type="term" value="F:endopeptidase activity"/>
    <property type="evidence" value="ECO:0007669"/>
    <property type="project" value="UniProtKB-ARBA"/>
</dbReference>
<dbReference type="PANTHER" id="PTHR36435">
    <property type="entry name" value="SLR1288 PROTEIN"/>
    <property type="match status" value="1"/>
</dbReference>
<feature type="transmembrane region" description="Helical" evidence="2">
    <location>
        <begin position="226"/>
        <end position="243"/>
    </location>
</feature>
<dbReference type="GO" id="GO:0006508">
    <property type="term" value="P:proteolysis"/>
    <property type="evidence" value="ECO:0007669"/>
    <property type="project" value="UniProtKB-KW"/>
</dbReference>
<gene>
    <name evidence="4" type="ORF">WOSG25_041290</name>
</gene>
<feature type="transmembrane region" description="Helical" evidence="2">
    <location>
        <begin position="197"/>
        <end position="214"/>
    </location>
</feature>
<dbReference type="GO" id="GO:0080120">
    <property type="term" value="P:CAAX-box protein maturation"/>
    <property type="evidence" value="ECO:0007669"/>
    <property type="project" value="UniProtKB-ARBA"/>
</dbReference>
<evidence type="ECO:0000256" key="1">
    <source>
        <dbReference type="ARBA" id="ARBA00009067"/>
    </source>
</evidence>
<keyword evidence="2" id="KW-0812">Transmembrane</keyword>
<dbReference type="Proteomes" id="UP000030643">
    <property type="component" value="Unassembled WGS sequence"/>
</dbReference>
<sequence length="246" mass="27700">MQKRINYGQILSGIIWIIVGLIFDAIIQVVGVEVSKVFGKLSGLGPNSLPSLAIEIIVIILLAALAMWVLVKWGIRPVSPKFGLHQFRWEKLRYVLWGYLAIIGVSMVVNLVQVLVNGKVHVAQNQQLLEMMAKQGPNRLVFVLTLAVLVAPFIEETIFRGIILNYFFKKSNWWINVVLSGVLFGYFHLMGYDSFDIFAFLQYSTMGIILAIVYKKTKQIQYSISLHLLNNAIGAISIIAMVMNTK</sequence>
<feature type="transmembrane region" description="Helical" evidence="2">
    <location>
        <begin position="52"/>
        <end position="73"/>
    </location>
</feature>
<keyword evidence="5" id="KW-1185">Reference proteome</keyword>
<dbReference type="PANTHER" id="PTHR36435:SF1">
    <property type="entry name" value="CAAX AMINO TERMINAL PROTEASE FAMILY PROTEIN"/>
    <property type="match status" value="1"/>
</dbReference>
<evidence type="ECO:0000256" key="2">
    <source>
        <dbReference type="SAM" id="Phobius"/>
    </source>
</evidence>
<dbReference type="Pfam" id="PF02517">
    <property type="entry name" value="Rce1-like"/>
    <property type="match status" value="1"/>
</dbReference>
<feature type="domain" description="CAAX prenyl protease 2/Lysostaphin resistance protein A-like" evidence="3">
    <location>
        <begin position="139"/>
        <end position="233"/>
    </location>
</feature>